<evidence type="ECO:0000313" key="1">
    <source>
        <dbReference type="EMBL" id="JAH62563.1"/>
    </source>
</evidence>
<protein>
    <submittedName>
        <fullName evidence="1">Uncharacterized protein</fullName>
    </submittedName>
</protein>
<reference evidence="1" key="1">
    <citation type="submission" date="2014-11" db="EMBL/GenBank/DDBJ databases">
        <authorList>
            <person name="Amaro Gonzalez C."/>
        </authorList>
    </citation>
    <scope>NUCLEOTIDE SEQUENCE</scope>
</reference>
<accession>A0A0E9UC67</accession>
<reference evidence="1" key="2">
    <citation type="journal article" date="2015" name="Fish Shellfish Immunol.">
        <title>Early steps in the European eel (Anguilla anguilla)-Vibrio vulnificus interaction in the gills: Role of the RtxA13 toxin.</title>
        <authorList>
            <person name="Callol A."/>
            <person name="Pajuelo D."/>
            <person name="Ebbesson L."/>
            <person name="Teles M."/>
            <person name="MacKenzie S."/>
            <person name="Amaro C."/>
        </authorList>
    </citation>
    <scope>NUCLEOTIDE SEQUENCE</scope>
</reference>
<name>A0A0E9UC67_ANGAN</name>
<proteinExistence type="predicted"/>
<dbReference type="EMBL" id="GBXM01046014">
    <property type="protein sequence ID" value="JAH62563.1"/>
    <property type="molecule type" value="Transcribed_RNA"/>
</dbReference>
<organism evidence="1">
    <name type="scientific">Anguilla anguilla</name>
    <name type="common">European freshwater eel</name>
    <name type="synonym">Muraena anguilla</name>
    <dbReference type="NCBI Taxonomy" id="7936"/>
    <lineage>
        <taxon>Eukaryota</taxon>
        <taxon>Metazoa</taxon>
        <taxon>Chordata</taxon>
        <taxon>Craniata</taxon>
        <taxon>Vertebrata</taxon>
        <taxon>Euteleostomi</taxon>
        <taxon>Actinopterygii</taxon>
        <taxon>Neopterygii</taxon>
        <taxon>Teleostei</taxon>
        <taxon>Anguilliformes</taxon>
        <taxon>Anguillidae</taxon>
        <taxon>Anguilla</taxon>
    </lineage>
</organism>
<sequence>MGGKHCLQSRELQSS</sequence>